<feature type="non-terminal residue" evidence="2">
    <location>
        <position position="1"/>
    </location>
</feature>
<keyword evidence="3" id="KW-1185">Reference proteome</keyword>
<dbReference type="EMBL" id="CAJVPY010002354">
    <property type="protein sequence ID" value="CAG8557824.1"/>
    <property type="molecule type" value="Genomic_DNA"/>
</dbReference>
<dbReference type="InterPro" id="IPR003593">
    <property type="entry name" value="AAA+_ATPase"/>
</dbReference>
<dbReference type="GO" id="GO:0016887">
    <property type="term" value="F:ATP hydrolysis activity"/>
    <property type="evidence" value="ECO:0007669"/>
    <property type="project" value="InterPro"/>
</dbReference>
<dbReference type="GO" id="GO:0004842">
    <property type="term" value="F:ubiquitin-protein transferase activity"/>
    <property type="evidence" value="ECO:0007669"/>
    <property type="project" value="InterPro"/>
</dbReference>
<protein>
    <submittedName>
        <fullName evidence="2">24955_t:CDS:1</fullName>
    </submittedName>
</protein>
<dbReference type="AlphaFoldDB" id="A0A9N9B987"/>
<dbReference type="SMART" id="SM00382">
    <property type="entry name" value="AAA"/>
    <property type="match status" value="2"/>
</dbReference>
<accession>A0A9N9B987</accession>
<evidence type="ECO:0000313" key="3">
    <source>
        <dbReference type="Proteomes" id="UP000789405"/>
    </source>
</evidence>
<evidence type="ECO:0000259" key="1">
    <source>
        <dbReference type="SMART" id="SM00382"/>
    </source>
</evidence>
<evidence type="ECO:0000313" key="2">
    <source>
        <dbReference type="EMBL" id="CAG8557824.1"/>
    </source>
</evidence>
<dbReference type="InterPro" id="IPR011704">
    <property type="entry name" value="ATPase_dyneun-rel_AAA"/>
</dbReference>
<dbReference type="InterPro" id="IPR031248">
    <property type="entry name" value="RNF213"/>
</dbReference>
<feature type="domain" description="AAA+ ATPase" evidence="1">
    <location>
        <begin position="339"/>
        <end position="480"/>
    </location>
</feature>
<dbReference type="PANTHER" id="PTHR22605:SF1">
    <property type="entry name" value="RZ-TYPE DOMAIN-CONTAINING PROTEIN"/>
    <property type="match status" value="1"/>
</dbReference>
<feature type="domain" description="AAA+ ATPase" evidence="1">
    <location>
        <begin position="53"/>
        <end position="237"/>
    </location>
</feature>
<gene>
    <name evidence="2" type="ORF">DERYTH_LOCUS5587</name>
</gene>
<organism evidence="2 3">
    <name type="scientific">Dentiscutata erythropus</name>
    <dbReference type="NCBI Taxonomy" id="1348616"/>
    <lineage>
        <taxon>Eukaryota</taxon>
        <taxon>Fungi</taxon>
        <taxon>Fungi incertae sedis</taxon>
        <taxon>Mucoromycota</taxon>
        <taxon>Glomeromycotina</taxon>
        <taxon>Glomeromycetes</taxon>
        <taxon>Diversisporales</taxon>
        <taxon>Gigasporaceae</taxon>
        <taxon>Dentiscutata</taxon>
    </lineage>
</organism>
<proteinExistence type="predicted"/>
<dbReference type="Proteomes" id="UP000789405">
    <property type="component" value="Unassembled WGS sequence"/>
</dbReference>
<dbReference type="GO" id="GO:0005524">
    <property type="term" value="F:ATP binding"/>
    <property type="evidence" value="ECO:0007669"/>
    <property type="project" value="InterPro"/>
</dbReference>
<reference evidence="2" key="1">
    <citation type="submission" date="2021-06" db="EMBL/GenBank/DDBJ databases">
        <authorList>
            <person name="Kallberg Y."/>
            <person name="Tangrot J."/>
            <person name="Rosling A."/>
        </authorList>
    </citation>
    <scope>NUCLEOTIDE SEQUENCE</scope>
    <source>
        <strain evidence="2">MA453B</strain>
    </source>
</reference>
<sequence length="528" mass="60324">WELEDYNRMPSNLLLERLECLARRTMHHINPPPYALAAGNIIKMALILLRARANVPVVLMGEAGCGKSSLIGFLAKVVEVNYEPFNLHSGIKEQDILDFMDKAQKMVYNGELWLFFDEINTCDHIGLLTNLIAHRMIKGKLVHPNIRIFSACNPYRKRIEVQSQYGIKTKVRRYEEQSDLVYQVKPQILDYVWDYGALLPVDEKRYIQVMVQTRFGEGHELFTELLFTSQQFIRTIEENYSVSLRDVKRAIKLVSFFEESLRERSSYGYSIGNRYYLSPDSISLRIRCYILALGLCYQSRIYDQESRSKYRQEIIKNANIAMNEALLENVLVMIVCILTKIPVFIIGDPGSSKSLAIKLVGQNLRGSDSNDRYFRKLPQVYLISYQGSSSSTSDGFIKVFGKAIKYQETISKEFSIINIVVLDNVGLAETNVHNPLKILHALLEPNYPSDGPAVSFVGISNWRLDIGKCSRALLVQRPKFGTDDLVDTAVCLLDSKSHITRASLRPLAEAYSEYEGCKYILLKFCQVI</sequence>
<dbReference type="SUPFAM" id="SSF52540">
    <property type="entry name" value="P-loop containing nucleoside triphosphate hydrolases"/>
    <property type="match status" value="2"/>
</dbReference>
<dbReference type="OrthoDB" id="2400221at2759"/>
<comment type="caution">
    <text evidence="2">The sequence shown here is derived from an EMBL/GenBank/DDBJ whole genome shotgun (WGS) entry which is preliminary data.</text>
</comment>
<name>A0A9N9B987_9GLOM</name>
<dbReference type="Gene3D" id="3.40.50.300">
    <property type="entry name" value="P-loop containing nucleotide triphosphate hydrolases"/>
    <property type="match status" value="1"/>
</dbReference>
<dbReference type="InterPro" id="IPR027417">
    <property type="entry name" value="P-loop_NTPase"/>
</dbReference>
<dbReference type="Pfam" id="PF07728">
    <property type="entry name" value="AAA_5"/>
    <property type="match status" value="1"/>
</dbReference>
<dbReference type="PANTHER" id="PTHR22605">
    <property type="entry name" value="RZ-TYPE DOMAIN-CONTAINING PROTEIN"/>
    <property type="match status" value="1"/>
</dbReference>